<comment type="similarity">
    <text evidence="2">Belongs to the 2H phosphoesterase superfamily. ThpR family.</text>
</comment>
<organism evidence="4 5">
    <name type="scientific">Saccharomonospora azurea NA-128</name>
    <dbReference type="NCBI Taxonomy" id="882081"/>
    <lineage>
        <taxon>Bacteria</taxon>
        <taxon>Bacillati</taxon>
        <taxon>Actinomycetota</taxon>
        <taxon>Actinomycetes</taxon>
        <taxon>Pseudonocardiales</taxon>
        <taxon>Pseudonocardiaceae</taxon>
        <taxon>Saccharomonospora</taxon>
    </lineage>
</organism>
<evidence type="ECO:0000256" key="1">
    <source>
        <dbReference type="ARBA" id="ARBA00022801"/>
    </source>
</evidence>
<protein>
    <recommendedName>
        <fullName evidence="2">RNA 2',3'-cyclic phosphodiesterase</fullName>
        <shortName evidence="2">RNA 2',3'-CPDase</shortName>
        <ecNumber evidence="2">3.1.4.58</ecNumber>
    </recommendedName>
</protein>
<name>H8G6S6_9PSEU</name>
<evidence type="ECO:0000313" key="5">
    <source>
        <dbReference type="Proteomes" id="UP000004705"/>
    </source>
</evidence>
<evidence type="ECO:0000313" key="4">
    <source>
        <dbReference type="EMBL" id="EHY91309.1"/>
    </source>
</evidence>
<reference evidence="4 5" key="1">
    <citation type="journal article" date="2012" name="Stand. Genomic Sci.">
        <title>Genome sequence of the soil bacterium Saccharomonospora azurea type strain (NA-128(T)).</title>
        <authorList>
            <person name="Klenk H.P."/>
            <person name="Held B."/>
            <person name="Lucas S."/>
            <person name="Lapidus A."/>
            <person name="Copeland A."/>
            <person name="Hammon N."/>
            <person name="Pitluck S."/>
            <person name="Goodwin L.A."/>
            <person name="Han C."/>
            <person name="Tapia R."/>
            <person name="Brambilla E.M."/>
            <person name="Potter G."/>
            <person name="Land M."/>
            <person name="Ivanova N."/>
            <person name="Rohde M."/>
            <person name="Goker M."/>
            <person name="Detter J.C."/>
            <person name="Kyrpides N.C."/>
            <person name="Woyke T."/>
        </authorList>
    </citation>
    <scope>NUCLEOTIDE SEQUENCE [LARGE SCALE GENOMIC DNA]</scope>
    <source>
        <strain evidence="4 5">NA-128</strain>
    </source>
</reference>
<dbReference type="Pfam" id="PF02834">
    <property type="entry name" value="LigT_PEase"/>
    <property type="match status" value="1"/>
</dbReference>
<dbReference type="PANTHER" id="PTHR35561:SF1">
    <property type="entry name" value="RNA 2',3'-CYCLIC PHOSPHODIESTERASE"/>
    <property type="match status" value="1"/>
</dbReference>
<keyword evidence="4" id="KW-0436">Ligase</keyword>
<dbReference type="GO" id="GO:0004113">
    <property type="term" value="F:2',3'-cyclic-nucleotide 3'-phosphodiesterase activity"/>
    <property type="evidence" value="ECO:0007669"/>
    <property type="project" value="InterPro"/>
</dbReference>
<dbReference type="Gene3D" id="3.90.1140.10">
    <property type="entry name" value="Cyclic phosphodiesterase"/>
    <property type="match status" value="1"/>
</dbReference>
<keyword evidence="5" id="KW-1185">Reference proteome</keyword>
<gene>
    <name evidence="4" type="ORF">SacazDRAFT_04472</name>
</gene>
<comment type="function">
    <text evidence="2">Hydrolyzes RNA 2',3'-cyclic phosphodiester to an RNA 2'-phosphomonoester.</text>
</comment>
<proteinExistence type="inferred from homology"/>
<keyword evidence="1 2" id="KW-0378">Hydrolase</keyword>
<dbReference type="AlphaFoldDB" id="H8G6S6"/>
<comment type="catalytic activity">
    <reaction evidence="2">
        <text>a 3'-end 2',3'-cyclophospho-ribonucleotide-RNA + H2O = a 3'-end 2'-phospho-ribonucleotide-RNA + H(+)</text>
        <dbReference type="Rhea" id="RHEA:11828"/>
        <dbReference type="Rhea" id="RHEA-COMP:10464"/>
        <dbReference type="Rhea" id="RHEA-COMP:17353"/>
        <dbReference type="ChEBI" id="CHEBI:15377"/>
        <dbReference type="ChEBI" id="CHEBI:15378"/>
        <dbReference type="ChEBI" id="CHEBI:83064"/>
        <dbReference type="ChEBI" id="CHEBI:173113"/>
        <dbReference type="EC" id="3.1.4.58"/>
    </reaction>
</comment>
<dbReference type="GO" id="GO:0016874">
    <property type="term" value="F:ligase activity"/>
    <property type="evidence" value="ECO:0007669"/>
    <property type="project" value="UniProtKB-KW"/>
</dbReference>
<dbReference type="EC" id="3.1.4.58" evidence="2"/>
<dbReference type="PANTHER" id="PTHR35561">
    <property type="entry name" value="RNA 2',3'-CYCLIC PHOSPHODIESTERASE"/>
    <property type="match status" value="1"/>
</dbReference>
<sequence length="191" mass="21329">METAVTERARLFSAVVPPPEVLAGVRRELRDAGRSAHSPGRLRWTTAEQWHVTLGFYGTDVPETRAEWLRTRLAGLRSPVVRIEGSGSFPGVLWLGLRGRGLAEVAQAARVDDETRPYVAHLTLALARRGPRAAQRRTQAAIEHWRRSLAEVRSPEWDATEVVLMRSDPAPEPGAGPRYSVVRRFPLDSPW</sequence>
<dbReference type="EMBL" id="CM001466">
    <property type="protein sequence ID" value="EHY91309.1"/>
    <property type="molecule type" value="Genomic_DNA"/>
</dbReference>
<dbReference type="GO" id="GO:0008664">
    <property type="term" value="F:RNA 2',3'-cyclic 3'-phosphodiesterase activity"/>
    <property type="evidence" value="ECO:0007669"/>
    <property type="project" value="UniProtKB-EC"/>
</dbReference>
<evidence type="ECO:0000259" key="3">
    <source>
        <dbReference type="Pfam" id="PF02834"/>
    </source>
</evidence>
<feature type="short sequence motif" description="HXTX 1" evidence="2">
    <location>
        <begin position="51"/>
        <end position="54"/>
    </location>
</feature>
<dbReference type="Proteomes" id="UP000004705">
    <property type="component" value="Chromosome"/>
</dbReference>
<dbReference type="HAMAP" id="MF_01940">
    <property type="entry name" value="RNA_CPDase"/>
    <property type="match status" value="1"/>
</dbReference>
<feature type="active site" description="Proton donor" evidence="2">
    <location>
        <position position="51"/>
    </location>
</feature>
<accession>H8G6S6</accession>
<dbReference type="InterPro" id="IPR014051">
    <property type="entry name" value="Phosphoesterase_HXTX"/>
</dbReference>
<feature type="active site" description="Proton acceptor" evidence="2">
    <location>
        <position position="121"/>
    </location>
</feature>
<evidence type="ECO:0000256" key="2">
    <source>
        <dbReference type="HAMAP-Rule" id="MF_01940"/>
    </source>
</evidence>
<dbReference type="SUPFAM" id="SSF55144">
    <property type="entry name" value="LigT-like"/>
    <property type="match status" value="1"/>
</dbReference>
<feature type="domain" description="Phosphoesterase HXTX" evidence="3">
    <location>
        <begin position="19"/>
        <end position="92"/>
    </location>
</feature>
<feature type="short sequence motif" description="HXTX 2" evidence="2">
    <location>
        <begin position="121"/>
        <end position="124"/>
    </location>
</feature>
<dbReference type="NCBIfam" id="TIGR02258">
    <property type="entry name" value="2_5_ligase"/>
    <property type="match status" value="1"/>
</dbReference>
<dbReference type="InterPro" id="IPR004175">
    <property type="entry name" value="RNA_CPDase"/>
</dbReference>
<dbReference type="InterPro" id="IPR009097">
    <property type="entry name" value="Cyclic_Pdiesterase"/>
</dbReference>
<dbReference type="HOGENOM" id="CLU_081251_1_0_11"/>